<feature type="region of interest" description="Disordered" evidence="3">
    <location>
        <begin position="406"/>
        <end position="441"/>
    </location>
</feature>
<feature type="region of interest" description="Disordered" evidence="3">
    <location>
        <begin position="129"/>
        <end position="376"/>
    </location>
</feature>
<dbReference type="AlphaFoldDB" id="A0A484B5E5"/>
<dbReference type="STRING" id="7232.A0A484B5E5"/>
<dbReference type="PROSITE" id="PS50102">
    <property type="entry name" value="RRM"/>
    <property type="match status" value="1"/>
</dbReference>
<comment type="caution">
    <text evidence="5">The sequence shown here is derived from an EMBL/GenBank/DDBJ whole genome shotgun (WGS) entry which is preliminary data.</text>
</comment>
<proteinExistence type="predicted"/>
<feature type="region of interest" description="Disordered" evidence="3">
    <location>
        <begin position="1"/>
        <end position="44"/>
    </location>
</feature>
<dbReference type="InterPro" id="IPR012677">
    <property type="entry name" value="Nucleotide-bd_a/b_plait_sf"/>
</dbReference>
<gene>
    <name evidence="5" type="ORF">AWZ03_010049</name>
</gene>
<keyword evidence="6" id="KW-1185">Reference proteome</keyword>
<feature type="compositionally biased region" description="Polar residues" evidence="3">
    <location>
        <begin position="239"/>
        <end position="252"/>
    </location>
</feature>
<dbReference type="GO" id="GO:0003723">
    <property type="term" value="F:RNA binding"/>
    <property type="evidence" value="ECO:0007669"/>
    <property type="project" value="UniProtKB-UniRule"/>
</dbReference>
<evidence type="ECO:0000256" key="2">
    <source>
        <dbReference type="PROSITE-ProRule" id="PRU00176"/>
    </source>
</evidence>
<evidence type="ECO:0000256" key="3">
    <source>
        <dbReference type="SAM" id="MobiDB-lite"/>
    </source>
</evidence>
<dbReference type="FunFam" id="3.30.70.330:FF:000414">
    <property type="entry name" value="Eukaryotic translation initiation factor 4H"/>
    <property type="match status" value="1"/>
</dbReference>
<dbReference type="KEGG" id="dnv:108660338"/>
<reference evidence="5 6" key="1">
    <citation type="journal article" date="2019" name="J. Hered.">
        <title>An Improved Genome Assembly for Drosophila navojoa, the Basal Species in the mojavensis Cluster.</title>
        <authorList>
            <person name="Vanderlinde T."/>
            <person name="Dupim E.G."/>
            <person name="Nazario-Yepiz N.O."/>
            <person name="Carvalho A.B."/>
        </authorList>
    </citation>
    <scope>NUCLEOTIDE SEQUENCE [LARGE SCALE GENOMIC DNA]</scope>
    <source>
        <strain evidence="5">Navoj_Jal97</strain>
        <tissue evidence="5">Whole organism</tissue>
    </source>
</reference>
<sequence length="441" mass="48235">MADRPNHDRGNNNNHDRDYRGNSQEYRNFHNRNRDFRERNREVPTDPPYIAFVGNLPKGLVQGDVMKIFDDFEVKSVRLIKDRETDEFKGYGYVEFTTLDQLKRALSRNGRIKLDNLSAPLRIDIADHRRQGGNSGANSGGGGGGGASGSGGGGNHNRRNFRRDGSAGSQGYQGQYSRKQNSPGRPVGNRSSNGNFHMNRQEGSPRQGGYRGGRGGQGGSVERRGGARGGGGRGHHNNDGYQTNDGSNSSDFGSLGGGSHDTSSLGSPRQCVESHISSTSFQSSRSFPHYSNNSNNNGNSNNNYSSNNRYNDRNNNNYRRGGTQRQRSVSNDNGHYTNFGQNRTRDRRGHYNPNERYNQPSNGTASPPFASLDDDDRPKIVLQPRTVTEPINALAETKQAASIFGNAKPRMTQPTPPILPHAQPGQKDDSQPGGSKKGAAP</sequence>
<evidence type="ECO:0000313" key="5">
    <source>
        <dbReference type="EMBL" id="TDG43522.1"/>
    </source>
</evidence>
<evidence type="ECO:0000256" key="1">
    <source>
        <dbReference type="ARBA" id="ARBA00022884"/>
    </source>
</evidence>
<dbReference type="SMART" id="SM00360">
    <property type="entry name" value="RRM"/>
    <property type="match status" value="1"/>
</dbReference>
<feature type="domain" description="RRM" evidence="4">
    <location>
        <begin position="49"/>
        <end position="128"/>
    </location>
</feature>
<dbReference type="EMBL" id="LSRL02000148">
    <property type="protein sequence ID" value="TDG43522.1"/>
    <property type="molecule type" value="Genomic_DNA"/>
</dbReference>
<feature type="compositionally biased region" description="Gly residues" evidence="3">
    <location>
        <begin position="209"/>
        <end position="219"/>
    </location>
</feature>
<accession>A0A484B5E5</accession>
<dbReference type="PANTHER" id="PTHR23236:SF11">
    <property type="entry name" value="EUKARYOTIC TRANSLATION INITIATION FACTOR 4H"/>
    <property type="match status" value="1"/>
</dbReference>
<dbReference type="Proteomes" id="UP000295192">
    <property type="component" value="Unassembled WGS sequence"/>
</dbReference>
<dbReference type="Gene3D" id="3.30.70.330">
    <property type="match status" value="1"/>
</dbReference>
<feature type="compositionally biased region" description="Low complexity" evidence="3">
    <location>
        <begin position="166"/>
        <end position="177"/>
    </location>
</feature>
<dbReference type="OrthoDB" id="48651at2759"/>
<dbReference type="SUPFAM" id="SSF54928">
    <property type="entry name" value="RNA-binding domain, RBD"/>
    <property type="match status" value="1"/>
</dbReference>
<keyword evidence="1 2" id="KW-0694">RNA-binding</keyword>
<dbReference type="InterPro" id="IPR000504">
    <property type="entry name" value="RRM_dom"/>
</dbReference>
<evidence type="ECO:0000313" key="6">
    <source>
        <dbReference type="Proteomes" id="UP000295192"/>
    </source>
</evidence>
<feature type="compositionally biased region" description="Basic and acidic residues" evidence="3">
    <location>
        <begin position="32"/>
        <end position="44"/>
    </location>
</feature>
<feature type="compositionally biased region" description="Polar residues" evidence="3">
    <location>
        <begin position="178"/>
        <end position="198"/>
    </location>
</feature>
<dbReference type="OMA" id="KRALSCN"/>
<feature type="compositionally biased region" description="Basic and acidic residues" evidence="3">
    <location>
        <begin position="1"/>
        <end position="20"/>
    </location>
</feature>
<dbReference type="PANTHER" id="PTHR23236">
    <property type="entry name" value="EUKARYOTIC TRANSLATION INITIATION FACTOR 4B/4H"/>
    <property type="match status" value="1"/>
</dbReference>
<feature type="compositionally biased region" description="Polar residues" evidence="3">
    <location>
        <begin position="355"/>
        <end position="365"/>
    </location>
</feature>
<name>A0A484B5E5_DRONA</name>
<feature type="compositionally biased region" description="Polar residues" evidence="3">
    <location>
        <begin position="323"/>
        <end position="342"/>
    </location>
</feature>
<organism evidence="5 6">
    <name type="scientific">Drosophila navojoa</name>
    <name type="common">Fruit fly</name>
    <dbReference type="NCBI Taxonomy" id="7232"/>
    <lineage>
        <taxon>Eukaryota</taxon>
        <taxon>Metazoa</taxon>
        <taxon>Ecdysozoa</taxon>
        <taxon>Arthropoda</taxon>
        <taxon>Hexapoda</taxon>
        <taxon>Insecta</taxon>
        <taxon>Pterygota</taxon>
        <taxon>Neoptera</taxon>
        <taxon>Endopterygota</taxon>
        <taxon>Diptera</taxon>
        <taxon>Brachycera</taxon>
        <taxon>Muscomorpha</taxon>
        <taxon>Ephydroidea</taxon>
        <taxon>Drosophilidae</taxon>
        <taxon>Drosophila</taxon>
    </lineage>
</organism>
<dbReference type="Pfam" id="PF00076">
    <property type="entry name" value="RRM_1"/>
    <property type="match status" value="1"/>
</dbReference>
<feature type="compositionally biased region" description="Low complexity" evidence="3">
    <location>
        <begin position="274"/>
        <end position="321"/>
    </location>
</feature>
<evidence type="ECO:0000259" key="4">
    <source>
        <dbReference type="PROSITE" id="PS50102"/>
    </source>
</evidence>
<feature type="compositionally biased region" description="Gly residues" evidence="3">
    <location>
        <begin position="133"/>
        <end position="155"/>
    </location>
</feature>
<dbReference type="InterPro" id="IPR035979">
    <property type="entry name" value="RBD_domain_sf"/>
</dbReference>
<protein>
    <recommendedName>
        <fullName evidence="4">RRM domain-containing protein</fullName>
    </recommendedName>
</protein>